<evidence type="ECO:0008006" key="3">
    <source>
        <dbReference type="Google" id="ProtNLM"/>
    </source>
</evidence>
<reference evidence="1 2" key="1">
    <citation type="journal article" date="2017" name="ISME J.">
        <title>Potential for microbial H2 and metal transformations associated with novel bacteria and archaea in deep terrestrial subsurface sediments.</title>
        <authorList>
            <person name="Hernsdorf A.W."/>
            <person name="Amano Y."/>
            <person name="Miyakawa K."/>
            <person name="Ise K."/>
            <person name="Suzuki Y."/>
            <person name="Anantharaman K."/>
            <person name="Probst A."/>
            <person name="Burstein D."/>
            <person name="Thomas B.C."/>
            <person name="Banfield J.F."/>
        </authorList>
    </citation>
    <scope>NUCLEOTIDE SEQUENCE [LARGE SCALE GENOMIC DNA]</scope>
    <source>
        <strain evidence="1">HGW-Wallbacteria-1</strain>
    </source>
</reference>
<protein>
    <recommendedName>
        <fullName evidence="3">Polyhydroxyalkanoate synthesis regulator</fullName>
    </recommendedName>
</protein>
<evidence type="ECO:0000313" key="2">
    <source>
        <dbReference type="Proteomes" id="UP000233256"/>
    </source>
</evidence>
<dbReference type="InterPro" id="IPR008769">
    <property type="entry name" value="PhaF_PhaI"/>
</dbReference>
<sequence length="113" mass="12959">MFDAMEKFLYAGLGVFSITRKRAEEIAENLVENGKVQAEEGLKFADCLFQKAEAERKVLVKFVEDEVARVLSKMGVVTTRDYEELQKRVERLETYINEMASSATEAKKTRKTK</sequence>
<proteinExistence type="predicted"/>
<accession>A0A2N1PTL0</accession>
<gene>
    <name evidence="1" type="ORF">CVV64_03150</name>
</gene>
<comment type="caution">
    <text evidence="1">The sequence shown here is derived from an EMBL/GenBank/DDBJ whole genome shotgun (WGS) entry which is preliminary data.</text>
</comment>
<dbReference type="PANTHER" id="PTHR38664:SF1">
    <property type="entry name" value="SLR0058 PROTEIN"/>
    <property type="match status" value="1"/>
</dbReference>
<evidence type="ECO:0000313" key="1">
    <source>
        <dbReference type="EMBL" id="PKK91677.1"/>
    </source>
</evidence>
<name>A0A2N1PTL0_9BACT</name>
<dbReference type="EMBL" id="PGXC01000002">
    <property type="protein sequence ID" value="PKK91677.1"/>
    <property type="molecule type" value="Genomic_DNA"/>
</dbReference>
<dbReference type="PANTHER" id="PTHR38664">
    <property type="entry name" value="SLR0058 PROTEIN"/>
    <property type="match status" value="1"/>
</dbReference>
<dbReference type="Proteomes" id="UP000233256">
    <property type="component" value="Unassembled WGS sequence"/>
</dbReference>
<dbReference type="AlphaFoldDB" id="A0A2N1PTL0"/>
<organism evidence="1 2">
    <name type="scientific">Candidatus Wallbacteria bacterium HGW-Wallbacteria-1</name>
    <dbReference type="NCBI Taxonomy" id="2013854"/>
    <lineage>
        <taxon>Bacteria</taxon>
        <taxon>Candidatus Walliibacteriota</taxon>
    </lineage>
</organism>